<gene>
    <name evidence="4" type="ORF">D3P96_07590</name>
</gene>
<dbReference type="EMBL" id="RHGY01000009">
    <property type="protein sequence ID" value="RRG17490.1"/>
    <property type="molecule type" value="Genomic_DNA"/>
</dbReference>
<accession>A0A3P2RFC2</accession>
<reference evidence="4 5" key="1">
    <citation type="submission" date="2018-10" db="EMBL/GenBank/DDBJ databases">
        <title>Draft genome sequence of Weissella viridescens UCO-SMC3.</title>
        <authorList>
            <person name="Garcia-Cancino A."/>
            <person name="Espinoza-Monje M."/>
            <person name="Albarracin L."/>
            <person name="Garcia-Castillo V."/>
            <person name="Campos-Martin J."/>
            <person name="Nakano Y."/>
            <person name="Guitierrez-Zamorano C."/>
            <person name="Ikeda-Ohtsubo W."/>
            <person name="Morita H."/>
            <person name="Kitazawa H."/>
            <person name="Villena J."/>
        </authorList>
    </citation>
    <scope>NUCLEOTIDE SEQUENCE [LARGE SCALE GENOMIC DNA]</scope>
    <source>
        <strain evidence="4 5">UCO-SMC3</strain>
    </source>
</reference>
<protein>
    <submittedName>
        <fullName evidence="4">TatD family deoxyribonuclease</fullName>
    </submittedName>
</protein>
<evidence type="ECO:0000313" key="4">
    <source>
        <dbReference type="EMBL" id="RRG17490.1"/>
    </source>
</evidence>
<dbReference type="PROSITE" id="PS01091">
    <property type="entry name" value="TATD_3"/>
    <property type="match status" value="1"/>
</dbReference>
<dbReference type="GO" id="GO:0046872">
    <property type="term" value="F:metal ion binding"/>
    <property type="evidence" value="ECO:0007669"/>
    <property type="project" value="UniProtKB-KW"/>
</dbReference>
<dbReference type="NCBIfam" id="TIGR00010">
    <property type="entry name" value="YchF/TatD family DNA exonuclease"/>
    <property type="match status" value="1"/>
</dbReference>
<feature type="binding site" evidence="3">
    <location>
        <position position="103"/>
    </location>
    <ligand>
        <name>a divalent metal cation</name>
        <dbReference type="ChEBI" id="CHEBI:60240"/>
        <label>1</label>
    </ligand>
</feature>
<dbReference type="FunFam" id="3.20.20.140:FF:000005">
    <property type="entry name" value="TatD family hydrolase"/>
    <property type="match status" value="1"/>
</dbReference>
<dbReference type="RefSeq" id="WP_124943754.1">
    <property type="nucleotide sequence ID" value="NZ_RHGY01000009.1"/>
</dbReference>
<evidence type="ECO:0000256" key="3">
    <source>
        <dbReference type="PIRSR" id="PIRSR005902-1"/>
    </source>
</evidence>
<dbReference type="GO" id="GO:0005829">
    <property type="term" value="C:cytosol"/>
    <property type="evidence" value="ECO:0007669"/>
    <property type="project" value="TreeGrafter"/>
</dbReference>
<dbReference type="Pfam" id="PF01026">
    <property type="entry name" value="TatD_DNase"/>
    <property type="match status" value="1"/>
</dbReference>
<keyword evidence="2" id="KW-0378">Hydrolase</keyword>
<dbReference type="SUPFAM" id="SSF51556">
    <property type="entry name" value="Metallo-dependent hydrolases"/>
    <property type="match status" value="1"/>
</dbReference>
<dbReference type="PANTHER" id="PTHR46124">
    <property type="entry name" value="D-AMINOACYL-TRNA DEACYLASE"/>
    <property type="match status" value="1"/>
</dbReference>
<dbReference type="InterPro" id="IPR015991">
    <property type="entry name" value="TatD/YcfH-like"/>
</dbReference>
<feature type="binding site" evidence="3">
    <location>
        <position position="165"/>
    </location>
    <ligand>
        <name>a divalent metal cation</name>
        <dbReference type="ChEBI" id="CHEBI:60240"/>
        <label>2</label>
    </ligand>
</feature>
<dbReference type="GO" id="GO:0004536">
    <property type="term" value="F:DNA nuclease activity"/>
    <property type="evidence" value="ECO:0007669"/>
    <property type="project" value="InterPro"/>
</dbReference>
<feature type="binding site" evidence="3">
    <location>
        <position position="140"/>
    </location>
    <ligand>
        <name>a divalent metal cation</name>
        <dbReference type="ChEBI" id="CHEBI:60240"/>
        <label>2</label>
    </ligand>
</feature>
<comment type="caution">
    <text evidence="4">The sequence shown here is derived from an EMBL/GenBank/DDBJ whole genome shotgun (WGS) entry which is preliminary data.</text>
</comment>
<feature type="binding site" evidence="3">
    <location>
        <position position="17"/>
    </location>
    <ligand>
        <name>a divalent metal cation</name>
        <dbReference type="ChEBI" id="CHEBI:60240"/>
        <label>1</label>
    </ligand>
</feature>
<dbReference type="InterPro" id="IPR018228">
    <property type="entry name" value="DNase_TatD-rel_CS"/>
</dbReference>
<dbReference type="PROSITE" id="PS01090">
    <property type="entry name" value="TATD_2"/>
    <property type="match status" value="1"/>
</dbReference>
<feature type="binding site" evidence="3">
    <location>
        <position position="215"/>
    </location>
    <ligand>
        <name>a divalent metal cation</name>
        <dbReference type="ChEBI" id="CHEBI:60240"/>
        <label>1</label>
    </ligand>
</feature>
<feature type="binding site" evidence="3">
    <location>
        <position position="19"/>
    </location>
    <ligand>
        <name>a divalent metal cation</name>
        <dbReference type="ChEBI" id="CHEBI:60240"/>
        <label>1</label>
    </ligand>
</feature>
<dbReference type="Gene3D" id="3.20.20.140">
    <property type="entry name" value="Metal-dependent hydrolases"/>
    <property type="match status" value="1"/>
</dbReference>
<dbReference type="CDD" id="cd01310">
    <property type="entry name" value="TatD_DNAse"/>
    <property type="match status" value="1"/>
</dbReference>
<evidence type="ECO:0000256" key="1">
    <source>
        <dbReference type="ARBA" id="ARBA00022723"/>
    </source>
</evidence>
<dbReference type="OrthoDB" id="9810005at2"/>
<organism evidence="4 5">
    <name type="scientific">Weissella viridescens</name>
    <name type="common">Lactobacillus viridescens</name>
    <dbReference type="NCBI Taxonomy" id="1629"/>
    <lineage>
        <taxon>Bacteria</taxon>
        <taxon>Bacillati</taxon>
        <taxon>Bacillota</taxon>
        <taxon>Bacilli</taxon>
        <taxon>Lactobacillales</taxon>
        <taxon>Lactobacillaceae</taxon>
        <taxon>Weissella</taxon>
    </lineage>
</organism>
<keyword evidence="1 3" id="KW-0479">Metal-binding</keyword>
<evidence type="ECO:0000256" key="2">
    <source>
        <dbReference type="ARBA" id="ARBA00022801"/>
    </source>
</evidence>
<dbReference type="InterPro" id="IPR001130">
    <property type="entry name" value="TatD-like"/>
</dbReference>
<dbReference type="Proteomes" id="UP000275836">
    <property type="component" value="Unassembled WGS sequence"/>
</dbReference>
<proteinExistence type="predicted"/>
<evidence type="ECO:0000313" key="5">
    <source>
        <dbReference type="Proteomes" id="UP000275836"/>
    </source>
</evidence>
<dbReference type="PANTHER" id="PTHR46124:SF2">
    <property type="entry name" value="D-AMINOACYL-TRNA DEACYLASE"/>
    <property type="match status" value="1"/>
</dbReference>
<dbReference type="InterPro" id="IPR032466">
    <property type="entry name" value="Metal_Hydrolase"/>
</dbReference>
<sequence length="267" mass="30187">MAIYDPSKRPEAAYDSHTHLNETEFSEDVTAYWARAREYRIMEMNVVGYNHLGNAQAIEIAHELEGVHAIVGFQPEDVNEVNDAEMAILRDQLNDDTVVGLGEMGLDYHWEDNPAPEVQKAAFAAQLDLARETHLPVTVHARDAFDDVYDMLKAHHVEEFGGVMHSFTGDAKEVQRFLDLGMYIGFSGMVTFKKSDDIKAALQAVPLDRILVETDAPFLAPTPMRGKMNEPMFTHYTLENMAEQLGMTYNEIAKITTDNAHRLWLDK</sequence>
<dbReference type="PIRSF" id="PIRSF005902">
    <property type="entry name" value="DNase_TatD"/>
    <property type="match status" value="1"/>
</dbReference>
<dbReference type="AlphaFoldDB" id="A0A3P2RFC2"/>
<dbReference type="GO" id="GO:0016788">
    <property type="term" value="F:hydrolase activity, acting on ester bonds"/>
    <property type="evidence" value="ECO:0007669"/>
    <property type="project" value="InterPro"/>
</dbReference>
<name>A0A3P2RFC2_WEIVI</name>